<evidence type="ECO:0000313" key="2">
    <source>
        <dbReference type="WBParaSite" id="GPLIN_001217700"/>
    </source>
</evidence>
<dbReference type="WBParaSite" id="GPLIN_001217700">
    <property type="protein sequence ID" value="GPLIN_001217700"/>
    <property type="gene ID" value="GPLIN_001217700"/>
</dbReference>
<name>A0A183CH21_GLOPA</name>
<reference evidence="2" key="2">
    <citation type="submission" date="2016-06" db="UniProtKB">
        <authorList>
            <consortium name="WormBaseParasite"/>
        </authorList>
    </citation>
    <scope>IDENTIFICATION</scope>
</reference>
<reference evidence="1" key="1">
    <citation type="submission" date="2014-05" db="EMBL/GenBank/DDBJ databases">
        <title>The genome and life-stage specific transcriptomes of Globodera pallida elucidate key aspects of plant parasitism by a cyst nematode.</title>
        <authorList>
            <person name="Cotton J.A."/>
            <person name="Lilley C.J."/>
            <person name="Jones L.M."/>
            <person name="Kikuchi T."/>
            <person name="Reid A.J."/>
            <person name="Thorpe P."/>
            <person name="Tsai I.J."/>
            <person name="Beasley H."/>
            <person name="Blok V."/>
            <person name="Cock P.J.A."/>
            <person name="Van den Akker S.E."/>
            <person name="Holroyd N."/>
            <person name="Hunt M."/>
            <person name="Mantelin S."/>
            <person name="Naghra H."/>
            <person name="Pain A."/>
            <person name="Palomares-Rius J.E."/>
            <person name="Zarowiecki M."/>
            <person name="Berriman M."/>
            <person name="Jones J.T."/>
            <person name="Urwin P.E."/>
        </authorList>
    </citation>
    <scope>NUCLEOTIDE SEQUENCE [LARGE SCALE GENOMIC DNA]</scope>
    <source>
        <strain evidence="1">Lindley</strain>
    </source>
</reference>
<proteinExistence type="predicted"/>
<sequence>MNGTGLFAECAKVMGREGWHALIIGKMTNGLLEKDLQTGLHLGAFMDDFDGMSLRVLALDLVLFTKQNGTEWCKKKCFSLSYGLDPTPFNTPDAQNAVTEQSRLTTAYSRLLTGTPTSKLKPTASNKDHFGTSCTEIIFPTDVPKFMLNISASPYQIGCADYEKHYAMNETPPPEHIGVHVCYKSSRKGPGNSSIAELCRKHLGVDSNFAGFAVQICVHREEQMLVVESFVNLSFSNKTFKRLRNFSFSLDEISSAMETIPILFIEFGNGHHQRAIRNESGKEIVSGFKWNNENDGIGAVLNDIAPEKINESWAKKVHFVPPSTDRMRVFFQIANPEFSKLITNRTKVKPYENNPNKTNPTLCDEYGDDCEPIRELLHKIENLSKCNQPKGGPIETPDSSPFKVPSWVDKPPIGHPPKASITLLCDGDLFCNKDELQKQYDEKRRSCGLKPEADGRRQKRQYRLSNATIGKWTEFPILIGFSNKL</sequence>
<dbReference type="AlphaFoldDB" id="A0A183CH21"/>
<keyword evidence="1" id="KW-1185">Reference proteome</keyword>
<organism evidence="1 2">
    <name type="scientific">Globodera pallida</name>
    <name type="common">Potato cyst nematode worm</name>
    <name type="synonym">Heterodera pallida</name>
    <dbReference type="NCBI Taxonomy" id="36090"/>
    <lineage>
        <taxon>Eukaryota</taxon>
        <taxon>Metazoa</taxon>
        <taxon>Ecdysozoa</taxon>
        <taxon>Nematoda</taxon>
        <taxon>Chromadorea</taxon>
        <taxon>Rhabditida</taxon>
        <taxon>Tylenchina</taxon>
        <taxon>Tylenchomorpha</taxon>
        <taxon>Tylenchoidea</taxon>
        <taxon>Heteroderidae</taxon>
        <taxon>Heteroderinae</taxon>
        <taxon>Globodera</taxon>
    </lineage>
</organism>
<accession>A0A183CH21</accession>
<evidence type="ECO:0000313" key="1">
    <source>
        <dbReference type="Proteomes" id="UP000050741"/>
    </source>
</evidence>
<dbReference type="Proteomes" id="UP000050741">
    <property type="component" value="Unassembled WGS sequence"/>
</dbReference>
<protein>
    <submittedName>
        <fullName evidence="2">PI-PLC Y-box domain-containing protein</fullName>
    </submittedName>
</protein>